<evidence type="ECO:0000256" key="3">
    <source>
        <dbReference type="ARBA" id="ARBA00022723"/>
    </source>
</evidence>
<dbReference type="InterPro" id="IPR036396">
    <property type="entry name" value="Cyt_P450_sf"/>
</dbReference>
<feature type="binding site" description="axial binding residue" evidence="7">
    <location>
        <position position="456"/>
    </location>
    <ligand>
        <name>heme</name>
        <dbReference type="ChEBI" id="CHEBI:30413"/>
    </ligand>
    <ligandPart>
        <name>Fe</name>
        <dbReference type="ChEBI" id="CHEBI:18248"/>
    </ligandPart>
</feature>
<keyword evidence="2 7" id="KW-0349">Heme</keyword>
<comment type="similarity">
    <text evidence="1 8">Belongs to the cytochrome P450 family.</text>
</comment>
<dbReference type="InterPro" id="IPR017972">
    <property type="entry name" value="Cyt_P450_CS"/>
</dbReference>
<dbReference type="PANTHER" id="PTHR47947">
    <property type="entry name" value="CYTOCHROME P450 82C3-RELATED"/>
    <property type="match status" value="1"/>
</dbReference>
<dbReference type="GO" id="GO:0005506">
    <property type="term" value="F:iron ion binding"/>
    <property type="evidence" value="ECO:0007669"/>
    <property type="project" value="InterPro"/>
</dbReference>
<evidence type="ECO:0000256" key="1">
    <source>
        <dbReference type="ARBA" id="ARBA00010617"/>
    </source>
</evidence>
<reference evidence="9" key="1">
    <citation type="journal article" date="2025" name="Foods">
        <title>Unveiling the Microbial Signatures of Arabica Coffee Cherries: Insights into Ripeness Specific Diversity, Functional Traits, and Implications for Quality and Safety.</title>
        <authorList>
            <consortium name="RefSeq"/>
            <person name="Tenea G.N."/>
            <person name="Cifuentes V."/>
            <person name="Reyes P."/>
            <person name="Cevallos-Vallejos M."/>
        </authorList>
    </citation>
    <scope>NUCLEOTIDE SEQUENCE [LARGE SCALE GENOMIC DNA]</scope>
</reference>
<sequence length="521" mass="59646">MSLVIFSFLAMENLYCCLITILSCSLLLISKNLLFNHVKNKKLPPSPLALPIIGHLYLIKNSLFQDLTSLSAKYGPIFSLQFGWRSFVVVSSPAAIEECFTKNDITLANRPRTMAGDRFTYNYTGLGVAPYGDLWRVLRRLFVVESLSFNSLQRTSVIREEECQMILRSIYRVSKNESQARVDLSHWISVFTLNVIMRMLVGRCSIREEDAGQEMGLQIIEEFREMFGSSISMNLCDFFPVLRWLGYKGLEKEMISLQKKRDNFGQGFIDEFRCSNTLLDKERKALIANLLSRKEKDSDFLSDDAIKSFAFIMFTAGRETSTLTIEWAMLLLLNNPKALQKLRTEIDINIGHGRLLRESDIPKLPYLRCVVNETMRLYPAAPLLLPHYASEDCKVGMYDIPKGTIVLANAWAVHRDPKLWEEPEKFMPERFEAKKLMDKEEFNSKFLPFGMGRRACPGANLGVRSVSLAIGTFIQCFDWDKVEQDGDLDINFSDRITLQKAKHLEAVCVPRQESILLLSQL</sequence>
<evidence type="ECO:0000256" key="8">
    <source>
        <dbReference type="RuleBase" id="RU000461"/>
    </source>
</evidence>
<dbReference type="SUPFAM" id="SSF48264">
    <property type="entry name" value="Cytochrome P450"/>
    <property type="match status" value="1"/>
</dbReference>
<dbReference type="GeneID" id="113715352"/>
<dbReference type="RefSeq" id="XP_027095340.1">
    <property type="nucleotide sequence ID" value="XM_027239539.2"/>
</dbReference>
<dbReference type="OrthoDB" id="1055148at2759"/>
<dbReference type="GO" id="GO:0016705">
    <property type="term" value="F:oxidoreductase activity, acting on paired donors, with incorporation or reduction of molecular oxygen"/>
    <property type="evidence" value="ECO:0007669"/>
    <property type="project" value="InterPro"/>
</dbReference>
<evidence type="ECO:0000256" key="6">
    <source>
        <dbReference type="ARBA" id="ARBA00023033"/>
    </source>
</evidence>
<evidence type="ECO:0000256" key="2">
    <source>
        <dbReference type="ARBA" id="ARBA00022617"/>
    </source>
</evidence>
<dbReference type="GO" id="GO:0004497">
    <property type="term" value="F:monooxygenase activity"/>
    <property type="evidence" value="ECO:0007669"/>
    <property type="project" value="UniProtKB-KW"/>
</dbReference>
<dbReference type="FunFam" id="1.10.630.10:FF:000081">
    <property type="entry name" value="Cytochrome P450 CYP81N5"/>
    <property type="match status" value="1"/>
</dbReference>
<evidence type="ECO:0000256" key="4">
    <source>
        <dbReference type="ARBA" id="ARBA00023002"/>
    </source>
</evidence>
<keyword evidence="4 8" id="KW-0560">Oxidoreductase</keyword>
<dbReference type="InterPro" id="IPR001128">
    <property type="entry name" value="Cyt_P450"/>
</dbReference>
<dbReference type="Pfam" id="PF00067">
    <property type="entry name" value="p450"/>
    <property type="match status" value="1"/>
</dbReference>
<keyword evidence="3 7" id="KW-0479">Metal-binding</keyword>
<keyword evidence="9" id="KW-1185">Reference proteome</keyword>
<keyword evidence="5 7" id="KW-0408">Iron</keyword>
<dbReference type="PANTHER" id="PTHR47947:SF13">
    <property type="entry name" value="CYTOCHROME P450, FAMILY 81, SUBFAMILY K, POLYPEPTIDE 1-RELATED"/>
    <property type="match status" value="1"/>
</dbReference>
<evidence type="ECO:0000313" key="9">
    <source>
        <dbReference type="Proteomes" id="UP001652660"/>
    </source>
</evidence>
<comment type="cofactor">
    <cofactor evidence="7">
        <name>heme</name>
        <dbReference type="ChEBI" id="CHEBI:30413"/>
    </cofactor>
</comment>
<dbReference type="InterPro" id="IPR002401">
    <property type="entry name" value="Cyt_P450_E_grp-I"/>
</dbReference>
<reference evidence="10" key="2">
    <citation type="submission" date="2025-08" db="UniProtKB">
        <authorList>
            <consortium name="RefSeq"/>
        </authorList>
    </citation>
    <scope>IDENTIFICATION</scope>
    <source>
        <tissue evidence="10">Leaves</tissue>
    </source>
</reference>
<evidence type="ECO:0000256" key="7">
    <source>
        <dbReference type="PIRSR" id="PIRSR602401-1"/>
    </source>
</evidence>
<gene>
    <name evidence="10" type="primary">LOC113715352</name>
</gene>
<accession>A0A6P6UXR2</accession>
<evidence type="ECO:0000256" key="5">
    <source>
        <dbReference type="ARBA" id="ARBA00023004"/>
    </source>
</evidence>
<dbReference type="PROSITE" id="PS00086">
    <property type="entry name" value="CYTOCHROME_P450"/>
    <property type="match status" value="1"/>
</dbReference>
<protein>
    <submittedName>
        <fullName evidence="10">Cytochrome P450 81C13-like</fullName>
    </submittedName>
</protein>
<dbReference type="Gene3D" id="1.10.630.10">
    <property type="entry name" value="Cytochrome P450"/>
    <property type="match status" value="1"/>
</dbReference>
<dbReference type="GO" id="GO:0020037">
    <property type="term" value="F:heme binding"/>
    <property type="evidence" value="ECO:0007669"/>
    <property type="project" value="InterPro"/>
</dbReference>
<dbReference type="PRINTS" id="PR00385">
    <property type="entry name" value="P450"/>
</dbReference>
<dbReference type="PRINTS" id="PR00463">
    <property type="entry name" value="EP450I"/>
</dbReference>
<dbReference type="Proteomes" id="UP001652660">
    <property type="component" value="Chromosome 11c"/>
</dbReference>
<keyword evidence="6 8" id="KW-0503">Monooxygenase</keyword>
<dbReference type="CDD" id="cd20653">
    <property type="entry name" value="CYP81"/>
    <property type="match status" value="1"/>
</dbReference>
<name>A0A6P6UXR2_COFAR</name>
<dbReference type="InterPro" id="IPR050651">
    <property type="entry name" value="Plant_Cytochrome_P450_Monoox"/>
</dbReference>
<proteinExistence type="inferred from homology"/>
<dbReference type="AlphaFoldDB" id="A0A6P6UXR2"/>
<organism evidence="9 10">
    <name type="scientific">Coffea arabica</name>
    <name type="common">Arabian coffee</name>
    <dbReference type="NCBI Taxonomy" id="13443"/>
    <lineage>
        <taxon>Eukaryota</taxon>
        <taxon>Viridiplantae</taxon>
        <taxon>Streptophyta</taxon>
        <taxon>Embryophyta</taxon>
        <taxon>Tracheophyta</taxon>
        <taxon>Spermatophyta</taxon>
        <taxon>Magnoliopsida</taxon>
        <taxon>eudicotyledons</taxon>
        <taxon>Gunneridae</taxon>
        <taxon>Pentapetalae</taxon>
        <taxon>asterids</taxon>
        <taxon>lamiids</taxon>
        <taxon>Gentianales</taxon>
        <taxon>Rubiaceae</taxon>
        <taxon>Ixoroideae</taxon>
        <taxon>Gardenieae complex</taxon>
        <taxon>Bertiereae - Coffeeae clade</taxon>
        <taxon>Coffeeae</taxon>
        <taxon>Coffea</taxon>
    </lineage>
</organism>
<evidence type="ECO:0000313" key="10">
    <source>
        <dbReference type="RefSeq" id="XP_027095340.1"/>
    </source>
</evidence>